<proteinExistence type="predicted"/>
<dbReference type="Proteomes" id="UP001642501">
    <property type="component" value="Unassembled WGS sequence"/>
</dbReference>
<sequence>MDSKSSQAGQPYADGGKPAGVHHSAGSDALRKAYAKYNINPTMATPAGHKVSADHENGQTTGNRIENGNDVGGKAK</sequence>
<gene>
    <name evidence="2" type="ORF">SEPCBS57363_005316</name>
</gene>
<feature type="region of interest" description="Disordered" evidence="1">
    <location>
        <begin position="44"/>
        <end position="76"/>
    </location>
</feature>
<keyword evidence="3" id="KW-1185">Reference proteome</keyword>
<protein>
    <submittedName>
        <fullName evidence="2">Uncharacterized protein</fullName>
    </submittedName>
</protein>
<dbReference type="EMBL" id="CAWUOM010000115">
    <property type="protein sequence ID" value="CAK7272773.1"/>
    <property type="molecule type" value="Genomic_DNA"/>
</dbReference>
<reference evidence="2 3" key="1">
    <citation type="submission" date="2024-01" db="EMBL/GenBank/DDBJ databases">
        <authorList>
            <person name="Allen C."/>
            <person name="Tagirdzhanova G."/>
        </authorList>
    </citation>
    <scope>NUCLEOTIDE SEQUENCE [LARGE SCALE GENOMIC DNA]</scope>
    <source>
        <strain evidence="2 3">CBS 573.63</strain>
    </source>
</reference>
<evidence type="ECO:0000256" key="1">
    <source>
        <dbReference type="SAM" id="MobiDB-lite"/>
    </source>
</evidence>
<accession>A0ABP0DYR0</accession>
<evidence type="ECO:0000313" key="3">
    <source>
        <dbReference type="Proteomes" id="UP001642501"/>
    </source>
</evidence>
<evidence type="ECO:0000313" key="2">
    <source>
        <dbReference type="EMBL" id="CAK7272773.1"/>
    </source>
</evidence>
<organism evidence="2 3">
    <name type="scientific">Sporothrix epigloea</name>
    <dbReference type="NCBI Taxonomy" id="1892477"/>
    <lineage>
        <taxon>Eukaryota</taxon>
        <taxon>Fungi</taxon>
        <taxon>Dikarya</taxon>
        <taxon>Ascomycota</taxon>
        <taxon>Pezizomycotina</taxon>
        <taxon>Sordariomycetes</taxon>
        <taxon>Sordariomycetidae</taxon>
        <taxon>Ophiostomatales</taxon>
        <taxon>Ophiostomataceae</taxon>
        <taxon>Sporothrix</taxon>
    </lineage>
</organism>
<comment type="caution">
    <text evidence="2">The sequence shown here is derived from an EMBL/GenBank/DDBJ whole genome shotgun (WGS) entry which is preliminary data.</text>
</comment>
<name>A0ABP0DYR0_9PEZI</name>
<feature type="region of interest" description="Disordered" evidence="1">
    <location>
        <begin position="1"/>
        <end position="27"/>
    </location>
</feature>